<gene>
    <name evidence="4" type="ORF">FHL15_000339</name>
</gene>
<evidence type="ECO:0008006" key="6">
    <source>
        <dbReference type="Google" id="ProtNLM"/>
    </source>
</evidence>
<name>A0A553IFM7_9PEZI</name>
<dbReference type="PANTHER" id="PTHR45641">
    <property type="entry name" value="TETRATRICOPEPTIDE REPEAT PROTEIN (AFU_ORTHOLOGUE AFUA_6G03870)"/>
    <property type="match status" value="1"/>
</dbReference>
<evidence type="ECO:0000313" key="5">
    <source>
        <dbReference type="Proteomes" id="UP000319160"/>
    </source>
</evidence>
<keyword evidence="1" id="KW-0677">Repeat</keyword>
<dbReference type="InterPro" id="IPR019734">
    <property type="entry name" value="TPR_rpt"/>
</dbReference>
<sequence length="252" mass="28089">MAAEQSLNKALKVRRKLGNDDDIAATLSNLGLLYNSIHKFDLTEEQYLEALQIHLSRLESVDHNLSLTMVKHNLQRNAIQSGRNIPPLSELQETVDFFEASISWWMKGHAYLVLGNLFLELKRYDDASAAYSTAIDTLSDEGRASKQPATAMVLYKLGYVAYQKSEFYEAAAIFRKSIAISELYPAIPAEQARTQFMLAKALHLIGQPKAAEEAKTKVAALMKDYCMSIGTQGVIVCSEVGDFSKLITAKYQ</sequence>
<keyword evidence="5" id="KW-1185">Reference proteome</keyword>
<evidence type="ECO:0000256" key="3">
    <source>
        <dbReference type="PROSITE-ProRule" id="PRU00339"/>
    </source>
</evidence>
<dbReference type="AlphaFoldDB" id="A0A553IFM7"/>
<evidence type="ECO:0000256" key="1">
    <source>
        <dbReference type="ARBA" id="ARBA00022737"/>
    </source>
</evidence>
<dbReference type="EMBL" id="VFLP01000001">
    <property type="protein sequence ID" value="TRX98997.1"/>
    <property type="molecule type" value="Genomic_DNA"/>
</dbReference>
<accession>A0A553IFM7</accession>
<dbReference type="STRING" id="2512241.A0A553IFM7"/>
<dbReference type="SUPFAM" id="SSF48452">
    <property type="entry name" value="TPR-like"/>
    <property type="match status" value="1"/>
</dbReference>
<organism evidence="4 5">
    <name type="scientific">Xylaria flabelliformis</name>
    <dbReference type="NCBI Taxonomy" id="2512241"/>
    <lineage>
        <taxon>Eukaryota</taxon>
        <taxon>Fungi</taxon>
        <taxon>Dikarya</taxon>
        <taxon>Ascomycota</taxon>
        <taxon>Pezizomycotina</taxon>
        <taxon>Sordariomycetes</taxon>
        <taxon>Xylariomycetidae</taxon>
        <taxon>Xylariales</taxon>
        <taxon>Xylariaceae</taxon>
        <taxon>Xylaria</taxon>
    </lineage>
</organism>
<dbReference type="Gene3D" id="1.25.40.10">
    <property type="entry name" value="Tetratricopeptide repeat domain"/>
    <property type="match status" value="2"/>
</dbReference>
<protein>
    <recommendedName>
        <fullName evidence="6">MalT-like TPR region domain-containing protein</fullName>
    </recommendedName>
</protein>
<dbReference type="Pfam" id="PF13181">
    <property type="entry name" value="TPR_8"/>
    <property type="match status" value="1"/>
</dbReference>
<dbReference type="OrthoDB" id="4748888at2759"/>
<comment type="caution">
    <text evidence="4">The sequence shown here is derived from an EMBL/GenBank/DDBJ whole genome shotgun (WGS) entry which is preliminary data.</text>
</comment>
<dbReference type="PROSITE" id="PS50005">
    <property type="entry name" value="TPR"/>
    <property type="match status" value="1"/>
</dbReference>
<dbReference type="Proteomes" id="UP000319160">
    <property type="component" value="Unassembled WGS sequence"/>
</dbReference>
<proteinExistence type="predicted"/>
<keyword evidence="2 3" id="KW-0802">TPR repeat</keyword>
<evidence type="ECO:0000256" key="2">
    <source>
        <dbReference type="ARBA" id="ARBA00022803"/>
    </source>
</evidence>
<dbReference type="SMART" id="SM00028">
    <property type="entry name" value="TPR"/>
    <property type="match status" value="4"/>
</dbReference>
<reference evidence="5" key="1">
    <citation type="submission" date="2019-06" db="EMBL/GenBank/DDBJ databases">
        <title>Draft genome sequence of the griseofulvin-producing fungus Xylaria cubensis strain G536.</title>
        <authorList>
            <person name="Mead M.E."/>
            <person name="Raja H.A."/>
            <person name="Steenwyk J.L."/>
            <person name="Knowles S.L."/>
            <person name="Oberlies N.H."/>
            <person name="Rokas A."/>
        </authorList>
    </citation>
    <scope>NUCLEOTIDE SEQUENCE [LARGE SCALE GENOMIC DNA]</scope>
    <source>
        <strain evidence="5">G536</strain>
    </source>
</reference>
<feature type="repeat" description="TPR" evidence="3">
    <location>
        <begin position="108"/>
        <end position="141"/>
    </location>
</feature>
<evidence type="ECO:0000313" key="4">
    <source>
        <dbReference type="EMBL" id="TRX98997.1"/>
    </source>
</evidence>
<dbReference type="PANTHER" id="PTHR45641:SF19">
    <property type="entry name" value="NEPHROCYSTIN-3"/>
    <property type="match status" value="1"/>
</dbReference>
<dbReference type="InterPro" id="IPR011990">
    <property type="entry name" value="TPR-like_helical_dom_sf"/>
</dbReference>